<dbReference type="SUPFAM" id="SSF53187">
    <property type="entry name" value="Zn-dependent exopeptidases"/>
    <property type="match status" value="1"/>
</dbReference>
<accession>D2QQR3</accession>
<dbReference type="Proteomes" id="UP000002028">
    <property type="component" value="Chromosome"/>
</dbReference>
<keyword evidence="3" id="KW-1185">Reference proteome</keyword>
<gene>
    <name evidence="2" type="ordered locus">Slin_4866</name>
</gene>
<dbReference type="Pfam" id="PF04389">
    <property type="entry name" value="Peptidase_M28"/>
    <property type="match status" value="1"/>
</dbReference>
<proteinExistence type="predicted"/>
<evidence type="ECO:0000313" key="2">
    <source>
        <dbReference type="EMBL" id="ADB40844.1"/>
    </source>
</evidence>
<dbReference type="PANTHER" id="PTHR12147">
    <property type="entry name" value="METALLOPEPTIDASE M28 FAMILY MEMBER"/>
    <property type="match status" value="1"/>
</dbReference>
<dbReference type="InterPro" id="IPR045175">
    <property type="entry name" value="M28_fam"/>
</dbReference>
<dbReference type="EMBL" id="CP001769">
    <property type="protein sequence ID" value="ADB40844.1"/>
    <property type="molecule type" value="Genomic_DNA"/>
</dbReference>
<sequence length="539" mass="58252">MAGRSESRYGFLYFYTVNSIIMQSSSILSFLAALVLAATSLQAQNRPAKAATSRSVNTTTVAKWPEFSMSRAEVEAHIRFLASDELEGRRTGEQGNRVAARYIAEQFRQLGLKPASTTDDKPDYFQTITLEKVKAAGSGFMLIGKDTLHLGKELVVMASGPANLSGEVVYVGYGLTDGDDGYKGRDVKGRILVAQGGSPDAKGPREIFNASAAKRKLAAEKGATALIELYSESIPWGFVNQYFNREQMSVATTGNTSSPLTHVWINNANNQYKQLKEAGQAVTIRTSGRARVTTLSANVAGIIEGTDPTLKDEYVILSAHFDHIGVGKQSGTPYQPDDSIFNGARDNGMGTVAILEAAKALSLQRPKRSVLVVALTGEEVGLLGSRYYAEHPLVPLKQTVFDMNIDGAGYNDTTIVSVIGLERTGAKGEIEAAAKAFGLSIFAEPAPEQGLFDRSDNVSFAAKGIPAPTFSPGFKSFDDAIQKYYHQAIDNPESLNFAYFQRFCQAYAYAARLIANRATRPQWSAGDKYEAAGKALYGQ</sequence>
<reference evidence="2 3" key="1">
    <citation type="journal article" date="2010" name="Stand. Genomic Sci.">
        <title>Complete genome sequence of Spirosoma linguale type strain (1).</title>
        <authorList>
            <person name="Lail K."/>
            <person name="Sikorski J."/>
            <person name="Saunders E."/>
            <person name="Lapidus A."/>
            <person name="Glavina Del Rio T."/>
            <person name="Copeland A."/>
            <person name="Tice H."/>
            <person name="Cheng J.-F."/>
            <person name="Lucas S."/>
            <person name="Nolan M."/>
            <person name="Bruce D."/>
            <person name="Goodwin L."/>
            <person name="Pitluck S."/>
            <person name="Ivanova N."/>
            <person name="Mavromatis K."/>
            <person name="Ovchinnikova G."/>
            <person name="Pati A."/>
            <person name="Chen A."/>
            <person name="Palaniappan K."/>
            <person name="Land M."/>
            <person name="Hauser L."/>
            <person name="Chang Y.-J."/>
            <person name="Jeffries C.D."/>
            <person name="Chain P."/>
            <person name="Brettin T."/>
            <person name="Detter J.C."/>
            <person name="Schuetze A."/>
            <person name="Rohde M."/>
            <person name="Tindall B.J."/>
            <person name="Goeker M."/>
            <person name="Bristow J."/>
            <person name="Eisen J.A."/>
            <person name="Markowitz V."/>
            <person name="Hugenholtz P."/>
            <person name="Kyrpides N.C."/>
            <person name="Klenk H.-P."/>
            <person name="Chen F."/>
        </authorList>
    </citation>
    <scope>NUCLEOTIDE SEQUENCE [LARGE SCALE GENOMIC DNA]</scope>
    <source>
        <strain evidence="3">ATCC 33905 / DSM 74 / LMG 10896 / Claus 1</strain>
    </source>
</reference>
<dbReference type="GO" id="GO:0008235">
    <property type="term" value="F:metalloexopeptidase activity"/>
    <property type="evidence" value="ECO:0007669"/>
    <property type="project" value="InterPro"/>
</dbReference>
<dbReference type="STRING" id="504472.Slin_4866"/>
<organism evidence="2 3">
    <name type="scientific">Spirosoma linguale (strain ATCC 33905 / DSM 74 / LMG 10896 / Claus 1)</name>
    <dbReference type="NCBI Taxonomy" id="504472"/>
    <lineage>
        <taxon>Bacteria</taxon>
        <taxon>Pseudomonadati</taxon>
        <taxon>Bacteroidota</taxon>
        <taxon>Cytophagia</taxon>
        <taxon>Cytophagales</taxon>
        <taxon>Cytophagaceae</taxon>
        <taxon>Spirosoma</taxon>
    </lineage>
</organism>
<feature type="domain" description="Peptidase M28" evidence="1">
    <location>
        <begin position="298"/>
        <end position="509"/>
    </location>
</feature>
<dbReference type="eggNOG" id="COG2234">
    <property type="taxonomic scope" value="Bacteria"/>
</dbReference>
<dbReference type="KEGG" id="sli:Slin_4866"/>
<dbReference type="InterPro" id="IPR046450">
    <property type="entry name" value="PA_dom_sf"/>
</dbReference>
<evidence type="ECO:0000259" key="1">
    <source>
        <dbReference type="Pfam" id="PF04389"/>
    </source>
</evidence>
<dbReference type="PANTHER" id="PTHR12147:SF26">
    <property type="entry name" value="PEPTIDASE M28 DOMAIN-CONTAINING PROTEIN"/>
    <property type="match status" value="1"/>
</dbReference>
<dbReference type="SUPFAM" id="SSF52025">
    <property type="entry name" value="PA domain"/>
    <property type="match status" value="1"/>
</dbReference>
<dbReference type="Gene3D" id="3.50.30.30">
    <property type="match status" value="1"/>
</dbReference>
<name>D2QQR3_SPILD</name>
<protein>
    <submittedName>
        <fullName evidence="2">Peptidase M28</fullName>
    </submittedName>
</protein>
<dbReference type="Gene3D" id="3.40.630.10">
    <property type="entry name" value="Zn peptidases"/>
    <property type="match status" value="1"/>
</dbReference>
<dbReference type="GO" id="GO:0006508">
    <property type="term" value="P:proteolysis"/>
    <property type="evidence" value="ECO:0007669"/>
    <property type="project" value="InterPro"/>
</dbReference>
<evidence type="ECO:0000313" key="3">
    <source>
        <dbReference type="Proteomes" id="UP000002028"/>
    </source>
</evidence>
<dbReference type="AlphaFoldDB" id="D2QQR3"/>
<dbReference type="InterPro" id="IPR007484">
    <property type="entry name" value="Peptidase_M28"/>
</dbReference>
<dbReference type="HOGENOM" id="CLU_019932_2_0_10"/>